<keyword evidence="6 8" id="KW-0472">Membrane</keyword>
<dbReference type="EMBL" id="CP042476">
    <property type="protein sequence ID" value="QED36433.1"/>
    <property type="molecule type" value="Genomic_DNA"/>
</dbReference>
<dbReference type="NCBIfam" id="TIGR04056">
    <property type="entry name" value="OMP_RagA_SusC"/>
    <property type="match status" value="1"/>
</dbReference>
<protein>
    <submittedName>
        <fullName evidence="13">SusC/RagA family TonB-linked outer membrane protein</fullName>
    </submittedName>
</protein>
<dbReference type="NCBIfam" id="TIGR04057">
    <property type="entry name" value="SusC_RagA_signa"/>
    <property type="match status" value="1"/>
</dbReference>
<keyword evidence="2 8" id="KW-0813">Transport</keyword>
<dbReference type="Pfam" id="PF00593">
    <property type="entry name" value="TonB_dep_Rec_b-barrel"/>
    <property type="match status" value="1"/>
</dbReference>
<proteinExistence type="inferred from homology"/>
<feature type="signal peptide" evidence="10">
    <location>
        <begin position="1"/>
        <end position="21"/>
    </location>
</feature>
<evidence type="ECO:0000256" key="9">
    <source>
        <dbReference type="RuleBase" id="RU003357"/>
    </source>
</evidence>
<dbReference type="RefSeq" id="WP_146830238.1">
    <property type="nucleotide sequence ID" value="NZ_CP042476.1"/>
</dbReference>
<reference evidence="13 14" key="1">
    <citation type="submission" date="2019-08" db="EMBL/GenBank/DDBJ databases">
        <title>Antarcticibacterium arcticum sp. nov., a bacterium isolated from marine sediment of the Canadian Beaufort Sea.</title>
        <authorList>
            <person name="Lee Y.M."/>
            <person name="Baek K."/>
            <person name="Lee D.-H."/>
            <person name="Shin S.C."/>
            <person name="Jin Y.K."/>
            <person name="Park Y."/>
        </authorList>
    </citation>
    <scope>NUCLEOTIDE SEQUENCE [LARGE SCALE GENOMIC DNA]</scope>
    <source>
        <strain evidence="13 14">PAMC 28998</strain>
    </source>
</reference>
<dbReference type="InterPro" id="IPR008969">
    <property type="entry name" value="CarboxyPept-like_regulatory"/>
</dbReference>
<evidence type="ECO:0000256" key="3">
    <source>
        <dbReference type="ARBA" id="ARBA00022452"/>
    </source>
</evidence>
<evidence type="ECO:0000256" key="10">
    <source>
        <dbReference type="SAM" id="SignalP"/>
    </source>
</evidence>
<dbReference type="Pfam" id="PF07715">
    <property type="entry name" value="Plug"/>
    <property type="match status" value="1"/>
</dbReference>
<keyword evidence="5 9" id="KW-0798">TonB box</keyword>
<evidence type="ECO:0000256" key="5">
    <source>
        <dbReference type="ARBA" id="ARBA00023077"/>
    </source>
</evidence>
<evidence type="ECO:0000313" key="14">
    <source>
        <dbReference type="Proteomes" id="UP000321954"/>
    </source>
</evidence>
<evidence type="ECO:0000256" key="8">
    <source>
        <dbReference type="PROSITE-ProRule" id="PRU01360"/>
    </source>
</evidence>
<dbReference type="InterPro" id="IPR037066">
    <property type="entry name" value="Plug_dom_sf"/>
</dbReference>
<dbReference type="InterPro" id="IPR036942">
    <property type="entry name" value="Beta-barrel_TonB_sf"/>
</dbReference>
<evidence type="ECO:0000259" key="11">
    <source>
        <dbReference type="Pfam" id="PF00593"/>
    </source>
</evidence>
<keyword evidence="3 8" id="KW-1134">Transmembrane beta strand</keyword>
<comment type="subcellular location">
    <subcellularLocation>
        <location evidence="1 8">Cell outer membrane</location>
        <topology evidence="1 8">Multi-pass membrane protein</topology>
    </subcellularLocation>
</comment>
<dbReference type="OrthoDB" id="9768177at2"/>
<keyword evidence="10" id="KW-0732">Signal</keyword>
<keyword evidence="14" id="KW-1185">Reference proteome</keyword>
<dbReference type="AlphaFoldDB" id="A0A5B8YII7"/>
<dbReference type="KEGG" id="anp:FK178_01275"/>
<dbReference type="PROSITE" id="PS52016">
    <property type="entry name" value="TONB_DEPENDENT_REC_3"/>
    <property type="match status" value="1"/>
</dbReference>
<dbReference type="Proteomes" id="UP000321954">
    <property type="component" value="Chromosome"/>
</dbReference>
<keyword evidence="4 8" id="KW-0812">Transmembrane</keyword>
<evidence type="ECO:0000256" key="4">
    <source>
        <dbReference type="ARBA" id="ARBA00022692"/>
    </source>
</evidence>
<dbReference type="SUPFAM" id="SSF49464">
    <property type="entry name" value="Carboxypeptidase regulatory domain-like"/>
    <property type="match status" value="1"/>
</dbReference>
<comment type="similarity">
    <text evidence="8 9">Belongs to the TonB-dependent receptor family.</text>
</comment>
<evidence type="ECO:0000259" key="12">
    <source>
        <dbReference type="Pfam" id="PF07715"/>
    </source>
</evidence>
<evidence type="ECO:0000256" key="1">
    <source>
        <dbReference type="ARBA" id="ARBA00004571"/>
    </source>
</evidence>
<name>A0A5B8YII7_9FLAO</name>
<dbReference type="Gene3D" id="2.60.40.1120">
    <property type="entry name" value="Carboxypeptidase-like, regulatory domain"/>
    <property type="match status" value="1"/>
</dbReference>
<sequence length="981" mass="108529">MKKLFKSTLMMLLMLPMSFFAQQTVSGTVTESATGLPVPGVNILVKGTTNGTTTDFDGNYTVSNINQGDVLVFSFLGFSSREITFAGQTNLNVQLDESDAALEEVVLIGYGATTRQDATGAVEKISPAQFNRGAVVSPETLIAGKSAGVRITPSSEPGGGSEIRIRGGSSLSGNNSPLIVVDGIPLDQRGVQGVRNQLNAINPDEIEDFVILKDAAATSIYGSRASNGVILITTKKGSLESDFAMDYDIKVAFGQITDKVDVLNAAQFRDIVTNAPGTNPALLGNADTDWQDQIYRTSLGAIHNVTVSEGFDSFTYRVNLNRTDQQGVLKTDLYERTAINATLTQDLFDKNLKITLNAKGILDQNHFADQGAIGAAVSFDPTQPVYDPTSPFGGYFEFRGGSDPDPLRTEFRQATRNPLALLEQRENNSTNKRTISNLNLDYRFHFLPELRFNLNAGIDYSELDGFETRPLTSAVVGDDIAYENYYTGINRNSLLDFYFNYKSAIEAIDTKLDLTAGHSYQEFYIGDRQRFTQSNEFQNTFNINRNALESYFARASFDISNRYLISASYRRDGSSRFSKENRWSNFPSVSVGWKLMNEPFLQNSTFFSDLKLRAGYGVTGNQEIGGNYGYLGIYTPSRGRADVQFGYNSNGSPRFVNTLRPEEFDANLKWEELQTYNAGLDFGFFNGRLSGSVDGYYRRTEDLLATVPVPAGANLSDLLTTNVGETVSRGIEVGLNGILVSTDDFNWNVNYNITFQDLEITRLSLGEDPNFFIPQGGISGGVGNNIQIWKEGYDPSTFFVYRQVYNEQGQPIEGAYVDVNGDNQITEADKQAYKKGTPDYFMGFTNSISYKNLDFSFTFRGNFGNYVYNNTQSSNGFVGAGTVTPQDYYSNLNANVLQTNFQQNQFFSDYYVRRADFVRLDNVSLSYLIPGDAVNVRASLTGTNLLTITDYVGLDPEISNGIDNNFYPRTRNVVVGLNFSF</sequence>
<feature type="domain" description="TonB-dependent receptor plug" evidence="12">
    <location>
        <begin position="115"/>
        <end position="229"/>
    </location>
</feature>
<evidence type="ECO:0000256" key="7">
    <source>
        <dbReference type="ARBA" id="ARBA00023237"/>
    </source>
</evidence>
<dbReference type="InterPro" id="IPR000531">
    <property type="entry name" value="Beta-barrel_TonB"/>
</dbReference>
<evidence type="ECO:0000256" key="2">
    <source>
        <dbReference type="ARBA" id="ARBA00022448"/>
    </source>
</evidence>
<feature type="domain" description="TonB-dependent receptor-like beta-barrel" evidence="11">
    <location>
        <begin position="391"/>
        <end position="757"/>
    </location>
</feature>
<dbReference type="Pfam" id="PF13715">
    <property type="entry name" value="CarbopepD_reg_2"/>
    <property type="match status" value="1"/>
</dbReference>
<keyword evidence="7 8" id="KW-0998">Cell outer membrane</keyword>
<dbReference type="InterPro" id="IPR023996">
    <property type="entry name" value="TonB-dep_OMP_SusC/RagA"/>
</dbReference>
<dbReference type="Gene3D" id="2.40.170.20">
    <property type="entry name" value="TonB-dependent receptor, beta-barrel domain"/>
    <property type="match status" value="1"/>
</dbReference>
<feature type="chain" id="PRO_5023065059" evidence="10">
    <location>
        <begin position="22"/>
        <end position="981"/>
    </location>
</feature>
<dbReference type="GO" id="GO:0009279">
    <property type="term" value="C:cell outer membrane"/>
    <property type="evidence" value="ECO:0007669"/>
    <property type="project" value="UniProtKB-SubCell"/>
</dbReference>
<dbReference type="InterPro" id="IPR039426">
    <property type="entry name" value="TonB-dep_rcpt-like"/>
</dbReference>
<evidence type="ECO:0000313" key="13">
    <source>
        <dbReference type="EMBL" id="QED36433.1"/>
    </source>
</evidence>
<dbReference type="InterPro" id="IPR023997">
    <property type="entry name" value="TonB-dep_OMP_SusC/RagA_CS"/>
</dbReference>
<accession>A0A5B8YII7</accession>
<evidence type="ECO:0000256" key="6">
    <source>
        <dbReference type="ARBA" id="ARBA00023136"/>
    </source>
</evidence>
<dbReference type="Gene3D" id="2.170.130.10">
    <property type="entry name" value="TonB-dependent receptor, plug domain"/>
    <property type="match status" value="1"/>
</dbReference>
<gene>
    <name evidence="13" type="ORF">FK178_01275</name>
</gene>
<organism evidence="13 14">
    <name type="scientific">Antarcticibacterium arcticum</name>
    <dbReference type="NCBI Taxonomy" id="2585771"/>
    <lineage>
        <taxon>Bacteria</taxon>
        <taxon>Pseudomonadati</taxon>
        <taxon>Bacteroidota</taxon>
        <taxon>Flavobacteriia</taxon>
        <taxon>Flavobacteriales</taxon>
        <taxon>Flavobacteriaceae</taxon>
        <taxon>Antarcticibacterium</taxon>
    </lineage>
</organism>
<dbReference type="InterPro" id="IPR012910">
    <property type="entry name" value="Plug_dom"/>
</dbReference>
<dbReference type="SUPFAM" id="SSF56935">
    <property type="entry name" value="Porins"/>
    <property type="match status" value="1"/>
</dbReference>